<keyword evidence="1" id="KW-0732">Signal</keyword>
<dbReference type="Proteomes" id="UP001139354">
    <property type="component" value="Unassembled WGS sequence"/>
</dbReference>
<feature type="chain" id="PRO_5040878710" evidence="1">
    <location>
        <begin position="20"/>
        <end position="401"/>
    </location>
</feature>
<dbReference type="EMBL" id="JAGTTN010000009">
    <property type="protein sequence ID" value="MCC2034032.1"/>
    <property type="molecule type" value="Genomic_DNA"/>
</dbReference>
<gene>
    <name evidence="2" type="ORF">KEC57_17730</name>
</gene>
<sequence>MTPALSRRGFIGTSLFALAAVVTTGCAPEPAPTPTLTPTPTPTFVAGPQRQTSYGPNGTHFPDDLPWPGDVAPIDVEVECDWVAIARRVQALSAEQVALGVVIRVAPGILPGAGATSSARPALAQVGNQSWTRNVLIVPRDGYGTVQIADVGVRFEQCARLSFFGFTSAGGFVLTRCVSFQIGWSRFDAMSITRGGRDIAFYELIVGFRRNSEDTGSLRPTETFEMSNISRYGCVFGPSVKPADSDAHCDTLQLEGTGTGPFGPFLSVDCVDYGSSNATELLHDRLISAEYQHCLVLGGQLPWRVYALQPGDYQGDPNAFAGGCQDVRVIDSVVAGPVGRMGFTRVENSQLSYAPVDSQQPTSGGGWTVDTGISNWSAEQIMALQDVPDYEPATLTRIWAW</sequence>
<protein>
    <submittedName>
        <fullName evidence="2">Uncharacterized protein</fullName>
    </submittedName>
</protein>
<comment type="caution">
    <text evidence="2">The sequence shown here is derived from an EMBL/GenBank/DDBJ whole genome shotgun (WGS) entry which is preliminary data.</text>
</comment>
<proteinExistence type="predicted"/>
<feature type="signal peptide" evidence="1">
    <location>
        <begin position="1"/>
        <end position="19"/>
    </location>
</feature>
<evidence type="ECO:0000256" key="1">
    <source>
        <dbReference type="SAM" id="SignalP"/>
    </source>
</evidence>
<evidence type="ECO:0000313" key="3">
    <source>
        <dbReference type="Proteomes" id="UP001139354"/>
    </source>
</evidence>
<accession>A0A9X1S513</accession>
<organism evidence="2 3">
    <name type="scientific">Microbacterium allomyrinae</name>
    <dbReference type="NCBI Taxonomy" id="2830666"/>
    <lineage>
        <taxon>Bacteria</taxon>
        <taxon>Bacillati</taxon>
        <taxon>Actinomycetota</taxon>
        <taxon>Actinomycetes</taxon>
        <taxon>Micrococcales</taxon>
        <taxon>Microbacteriaceae</taxon>
        <taxon>Microbacterium</taxon>
    </lineage>
</organism>
<dbReference type="InterPro" id="IPR006311">
    <property type="entry name" value="TAT_signal"/>
</dbReference>
<dbReference type="PROSITE" id="PS51257">
    <property type="entry name" value="PROKAR_LIPOPROTEIN"/>
    <property type="match status" value="1"/>
</dbReference>
<keyword evidence="3" id="KW-1185">Reference proteome</keyword>
<dbReference type="AlphaFoldDB" id="A0A9X1S513"/>
<dbReference type="PROSITE" id="PS51318">
    <property type="entry name" value="TAT"/>
    <property type="match status" value="1"/>
</dbReference>
<reference evidence="2" key="1">
    <citation type="submission" date="2021-04" db="EMBL/GenBank/DDBJ databases">
        <title>Microbacterium tenobrionis sp. nov. and Microbacterium allomyrinae sp. nov., isolated from larvae of Tenobrio molitor and Allomyrina dichotoma, respectively.</title>
        <authorList>
            <person name="Lee S.D."/>
        </authorList>
    </citation>
    <scope>NUCLEOTIDE SEQUENCE</scope>
    <source>
        <strain evidence="2">BWT-G7</strain>
    </source>
</reference>
<name>A0A9X1S513_9MICO</name>
<evidence type="ECO:0000313" key="2">
    <source>
        <dbReference type="EMBL" id="MCC2034032.1"/>
    </source>
</evidence>